<name>A0A1H6NWG8_9PSED</name>
<dbReference type="OrthoDB" id="7021080at2"/>
<dbReference type="InterPro" id="IPR017734">
    <property type="entry name" value="T6SS_SciN"/>
</dbReference>
<dbReference type="InterPro" id="IPR038706">
    <property type="entry name" value="Type_VI_SciN-like_sf"/>
</dbReference>
<reference evidence="1 2" key="1">
    <citation type="submission" date="2016-10" db="EMBL/GenBank/DDBJ databases">
        <authorList>
            <person name="de Groot N.N."/>
        </authorList>
    </citation>
    <scope>NUCLEOTIDE SEQUENCE [LARGE SCALE GENOMIC DNA]</scope>
    <source>
        <strain evidence="1 2">LMG 2158</strain>
    </source>
</reference>
<dbReference type="PANTHER" id="PTHR37625:SF4">
    <property type="entry name" value="OUTER MEMBRANE LIPOPROTEIN"/>
    <property type="match status" value="1"/>
</dbReference>
<organism evidence="1 2">
    <name type="scientific">Pseudomonas asplenii</name>
    <dbReference type="NCBI Taxonomy" id="53407"/>
    <lineage>
        <taxon>Bacteria</taxon>
        <taxon>Pseudomonadati</taxon>
        <taxon>Pseudomonadota</taxon>
        <taxon>Gammaproteobacteria</taxon>
        <taxon>Pseudomonadales</taxon>
        <taxon>Pseudomonadaceae</taxon>
        <taxon>Pseudomonas</taxon>
    </lineage>
</organism>
<proteinExistence type="predicted"/>
<dbReference type="AlphaFoldDB" id="A0A1H6NWG8"/>
<protein>
    <submittedName>
        <fullName evidence="1">Type VI secretion system protein VasD</fullName>
    </submittedName>
</protein>
<dbReference type="EMBL" id="LT629972">
    <property type="protein sequence ID" value="SEI18089.1"/>
    <property type="molecule type" value="Genomic_DNA"/>
</dbReference>
<dbReference type="Proteomes" id="UP000182272">
    <property type="component" value="Chromosome I"/>
</dbReference>
<evidence type="ECO:0000313" key="1">
    <source>
        <dbReference type="EMBL" id="SEI18089.1"/>
    </source>
</evidence>
<dbReference type="Pfam" id="PF12790">
    <property type="entry name" value="T6SS-SciN"/>
    <property type="match status" value="1"/>
</dbReference>
<dbReference type="Gene3D" id="2.60.40.4150">
    <property type="entry name" value="Type VI secretion system, lipoprotein SciN"/>
    <property type="match status" value="1"/>
</dbReference>
<accession>A0A1H6NWG8</accession>
<dbReference type="NCBIfam" id="TIGR03352">
    <property type="entry name" value="VI_chp_3"/>
    <property type="match status" value="1"/>
</dbReference>
<sequence length="178" mass="19681">MSRMFHNPWMLAMLAALLGGCGLVQSVSEGSRSLVSNVFYTQVKTLHLDFAGRVAMNTDTTQLSGLAVPTLVRIYQLRDNETVQRATYELLLSDARSVLGAALLDERAVVVRPGTGTQLNVPLDEEAGFVVVVALFREPDTRDNRWRLSLSRAELESDRARVIEVGGNQLILRPRQGE</sequence>
<dbReference type="RefSeq" id="WP_029530783.1">
    <property type="nucleotide sequence ID" value="NZ_CP162519.1"/>
</dbReference>
<evidence type="ECO:0000313" key="2">
    <source>
        <dbReference type="Proteomes" id="UP000182272"/>
    </source>
</evidence>
<dbReference type="PROSITE" id="PS51257">
    <property type="entry name" value="PROKAR_LIPOPROTEIN"/>
    <property type="match status" value="1"/>
</dbReference>
<dbReference type="PANTHER" id="PTHR37625">
    <property type="entry name" value="OUTER MEMBRANE LIPOPROTEIN-RELATED"/>
    <property type="match status" value="1"/>
</dbReference>
<gene>
    <name evidence="1" type="ORF">SAMN05216581_3546</name>
</gene>